<dbReference type="RefSeq" id="XP_066073468.1">
    <property type="nucleotide sequence ID" value="XM_066217371.1"/>
</dbReference>
<gene>
    <name evidence="2" type="ORF">L201_001582</name>
</gene>
<dbReference type="InterPro" id="IPR051093">
    <property type="entry name" value="Neuroligin/BSAL"/>
</dbReference>
<dbReference type="Gene3D" id="3.40.50.1820">
    <property type="entry name" value="alpha/beta hydrolase"/>
    <property type="match status" value="1"/>
</dbReference>
<dbReference type="Proteomes" id="UP001355207">
    <property type="component" value="Chromosome 2"/>
</dbReference>
<dbReference type="InterPro" id="IPR029058">
    <property type="entry name" value="AB_hydrolase_fold"/>
</dbReference>
<evidence type="ECO:0000313" key="2">
    <source>
        <dbReference type="EMBL" id="WWC86705.1"/>
    </source>
</evidence>
<sequence length="458" mass="50839">MTNKRDKWPVVVYIHGGSFIEGAASIYNGSYLVAHSQKMDQPIIFVAINFRLGIFGLGYGSGFAENEAANLALRDHIAALTWIKHNINAFSGDPTKVTVLGGSSGAVSISLLYLNPQFDLFRSAIMSSGSQSSAPTGPTGTTWEDSYQQLLNITNCISPEQTENSFECLRLLPSQELLEAQFVLQADPRWSGSFIFAPSIDGDLIPKSPYELLEEGSFAKISFITGNVKDEGTEFIPPSITDPEALSIPEAIEPNGLPGGLQQQLAEAYPNDPAIGSPFGTGNETFGLDPAFKQASAIFGDVVFQAARRHFLRAANRYGLKETWTYQFEQISPDRPAYLGVSHATDVPYFLGEAKPGIGDEHYQQFNYTLNDSKLSDYMMDYWINFIHRTNPNERTHWRSGGTGLPKWPMYNFMNGKNMLKLKARDIKVIQDNYREDQMDLLYDNAGALNYKRSLGRS</sequence>
<dbReference type="SUPFAM" id="SSF53474">
    <property type="entry name" value="alpha/beta-Hydrolases"/>
    <property type="match status" value="1"/>
</dbReference>
<organism evidence="2 3">
    <name type="scientific">Kwoniella dendrophila CBS 6074</name>
    <dbReference type="NCBI Taxonomy" id="1295534"/>
    <lineage>
        <taxon>Eukaryota</taxon>
        <taxon>Fungi</taxon>
        <taxon>Dikarya</taxon>
        <taxon>Basidiomycota</taxon>
        <taxon>Agaricomycotina</taxon>
        <taxon>Tremellomycetes</taxon>
        <taxon>Tremellales</taxon>
        <taxon>Cryptococcaceae</taxon>
        <taxon>Kwoniella</taxon>
    </lineage>
</organism>
<dbReference type="Pfam" id="PF00135">
    <property type="entry name" value="COesterase"/>
    <property type="match status" value="1"/>
</dbReference>
<dbReference type="GeneID" id="91092254"/>
<accession>A0AAX4JQ95</accession>
<dbReference type="AlphaFoldDB" id="A0AAX4JQ95"/>
<protein>
    <recommendedName>
        <fullName evidence="1">Carboxylesterase type B domain-containing protein</fullName>
    </recommendedName>
</protein>
<name>A0AAX4JQ95_9TREE</name>
<dbReference type="EMBL" id="CP144099">
    <property type="protein sequence ID" value="WWC86705.1"/>
    <property type="molecule type" value="Genomic_DNA"/>
</dbReference>
<feature type="domain" description="Carboxylesterase type B" evidence="1">
    <location>
        <begin position="3"/>
        <end position="439"/>
    </location>
</feature>
<dbReference type="PANTHER" id="PTHR43903">
    <property type="entry name" value="NEUROLIGIN"/>
    <property type="match status" value="1"/>
</dbReference>
<reference evidence="2 3" key="1">
    <citation type="submission" date="2024-01" db="EMBL/GenBank/DDBJ databases">
        <title>Comparative genomics of Cryptococcus and Kwoniella reveals pathogenesis evolution and contrasting modes of karyotype evolution via chromosome fusion or intercentromeric recombination.</title>
        <authorList>
            <person name="Coelho M.A."/>
            <person name="David-Palma M."/>
            <person name="Shea T."/>
            <person name="Bowers K."/>
            <person name="McGinley-Smith S."/>
            <person name="Mohammad A.W."/>
            <person name="Gnirke A."/>
            <person name="Yurkov A.M."/>
            <person name="Nowrousian M."/>
            <person name="Sun S."/>
            <person name="Cuomo C.A."/>
            <person name="Heitman J."/>
        </authorList>
    </citation>
    <scope>NUCLEOTIDE SEQUENCE [LARGE SCALE GENOMIC DNA]</scope>
    <source>
        <strain evidence="2 3">CBS 6074</strain>
    </source>
</reference>
<dbReference type="InterPro" id="IPR002018">
    <property type="entry name" value="CarbesteraseB"/>
</dbReference>
<keyword evidence="3" id="KW-1185">Reference proteome</keyword>
<evidence type="ECO:0000313" key="3">
    <source>
        <dbReference type="Proteomes" id="UP001355207"/>
    </source>
</evidence>
<proteinExistence type="predicted"/>
<evidence type="ECO:0000259" key="1">
    <source>
        <dbReference type="Pfam" id="PF00135"/>
    </source>
</evidence>